<feature type="transmembrane region" description="Helical" evidence="1">
    <location>
        <begin position="47"/>
        <end position="65"/>
    </location>
</feature>
<dbReference type="UniPathway" id="UPA00148"/>
<dbReference type="GO" id="GO:0005886">
    <property type="term" value="C:plasma membrane"/>
    <property type="evidence" value="ECO:0007669"/>
    <property type="project" value="TreeGrafter"/>
</dbReference>
<feature type="transmembrane region" description="Helical" evidence="1">
    <location>
        <begin position="148"/>
        <end position="167"/>
    </location>
</feature>
<evidence type="ECO:0000256" key="1">
    <source>
        <dbReference type="SAM" id="Phobius"/>
    </source>
</evidence>
<reference evidence="2" key="1">
    <citation type="submission" date="2018-06" db="EMBL/GenBank/DDBJ databases">
        <authorList>
            <person name="Zhirakovskaya E."/>
        </authorList>
    </citation>
    <scope>NUCLEOTIDE SEQUENCE</scope>
</reference>
<organism evidence="2">
    <name type="scientific">hydrothermal vent metagenome</name>
    <dbReference type="NCBI Taxonomy" id="652676"/>
    <lineage>
        <taxon>unclassified sequences</taxon>
        <taxon>metagenomes</taxon>
        <taxon>ecological metagenomes</taxon>
    </lineage>
</organism>
<keyword evidence="1" id="KW-1133">Transmembrane helix</keyword>
<keyword evidence="1" id="KW-0812">Transmembrane</keyword>
<sequence>MSLIVILIALLIERFWNGIQWLRDMDLFGRYYVAVRKLFGESEAYDGAVGVFCLMLPLIVAIGLLQQILSFDSVYLLSLVLGVVIILLCFGNNNLDNQVQRYLLASEKKDEDDLYEVAAEMLKDAVPVNKAERDYKLVCTVLHNANDWLLAVLFWFFILGPMGAVLYRCTYVVKQHCERSNETSDFSQSIHILYGVLSWLPARLTAYAYGLAGNYSASTTNRNQDRRIEPGEWVNNNGRMMVASGLGALQMHETGSSFPGGQVKKARRLINRTILVWLSGIAVLTYAL</sequence>
<feature type="transmembrane region" description="Helical" evidence="1">
    <location>
        <begin position="74"/>
        <end position="93"/>
    </location>
</feature>
<accession>A0A3B0ZKT6</accession>
<dbReference type="Pfam" id="PF17113">
    <property type="entry name" value="AmpE"/>
    <property type="match status" value="1"/>
</dbReference>
<dbReference type="AlphaFoldDB" id="A0A3B0ZKT6"/>
<feature type="transmembrane region" description="Helical" evidence="1">
    <location>
        <begin position="269"/>
        <end position="287"/>
    </location>
</feature>
<dbReference type="PANTHER" id="PTHR38684:SF1">
    <property type="entry name" value="PROTEIN AMPE"/>
    <property type="match status" value="1"/>
</dbReference>
<dbReference type="GO" id="GO:0009236">
    <property type="term" value="P:cobalamin biosynthetic process"/>
    <property type="evidence" value="ECO:0007669"/>
    <property type="project" value="UniProtKB-UniPathway"/>
</dbReference>
<dbReference type="GO" id="GO:0046677">
    <property type="term" value="P:response to antibiotic"/>
    <property type="evidence" value="ECO:0007669"/>
    <property type="project" value="TreeGrafter"/>
</dbReference>
<protein>
    <recommendedName>
        <fullName evidence="3">Adenosylcobinamide-phosphate synthase</fullName>
    </recommendedName>
</protein>
<gene>
    <name evidence="2" type="ORF">MNBD_GAMMA16-998</name>
</gene>
<dbReference type="InterPro" id="IPR052966">
    <property type="entry name" value="Beta-lactamase_Reg"/>
</dbReference>
<name>A0A3B0ZKT6_9ZZZZ</name>
<keyword evidence="1" id="KW-0472">Membrane</keyword>
<evidence type="ECO:0008006" key="3">
    <source>
        <dbReference type="Google" id="ProtNLM"/>
    </source>
</evidence>
<evidence type="ECO:0000313" key="2">
    <source>
        <dbReference type="EMBL" id="VAW88853.1"/>
    </source>
</evidence>
<dbReference type="InterPro" id="IPR031347">
    <property type="entry name" value="AmpE"/>
</dbReference>
<dbReference type="PANTHER" id="PTHR38684">
    <property type="entry name" value="PROTEIN AMPE"/>
    <property type="match status" value="1"/>
</dbReference>
<dbReference type="EMBL" id="UOFO01000152">
    <property type="protein sequence ID" value="VAW88853.1"/>
    <property type="molecule type" value="Genomic_DNA"/>
</dbReference>
<proteinExistence type="predicted"/>